<dbReference type="InterPro" id="IPR012337">
    <property type="entry name" value="RNaseH-like_sf"/>
</dbReference>
<dbReference type="HAMAP" id="MF_00651">
    <property type="entry name" value="Nuclease_YqgF"/>
    <property type="match status" value="1"/>
</dbReference>
<evidence type="ECO:0000259" key="5">
    <source>
        <dbReference type="SMART" id="SM00732"/>
    </source>
</evidence>
<dbReference type="InterPro" id="IPR005227">
    <property type="entry name" value="YqgF"/>
</dbReference>
<evidence type="ECO:0000256" key="4">
    <source>
        <dbReference type="ARBA" id="ARBA00022801"/>
    </source>
</evidence>
<accession>A0A161JVD7</accession>
<evidence type="ECO:0000313" key="6">
    <source>
        <dbReference type="EMBL" id="CUV02383.1"/>
    </source>
</evidence>
<dbReference type="GO" id="GO:0005829">
    <property type="term" value="C:cytosol"/>
    <property type="evidence" value="ECO:0007669"/>
    <property type="project" value="TreeGrafter"/>
</dbReference>
<gene>
    <name evidence="6" type="ORF">MGWOODY_Clf1877</name>
</gene>
<dbReference type="GO" id="GO:0000967">
    <property type="term" value="P:rRNA 5'-end processing"/>
    <property type="evidence" value="ECO:0007669"/>
    <property type="project" value="TreeGrafter"/>
</dbReference>
<dbReference type="PANTHER" id="PTHR33317:SF4">
    <property type="entry name" value="POLYNUCLEOTIDYL TRANSFERASE, RIBONUCLEASE H-LIKE SUPERFAMILY PROTEIN"/>
    <property type="match status" value="1"/>
</dbReference>
<dbReference type="NCBIfam" id="TIGR00250">
    <property type="entry name" value="RNAse_H_YqgF"/>
    <property type="match status" value="1"/>
</dbReference>
<dbReference type="InterPro" id="IPR037027">
    <property type="entry name" value="YqgF/RNaseH-like_dom_sf"/>
</dbReference>
<keyword evidence="3" id="KW-0540">Nuclease</keyword>
<dbReference type="GO" id="GO:0016787">
    <property type="term" value="F:hydrolase activity"/>
    <property type="evidence" value="ECO:0007669"/>
    <property type="project" value="UniProtKB-KW"/>
</dbReference>
<dbReference type="EMBL" id="FAXA01000249">
    <property type="protein sequence ID" value="CUV02383.1"/>
    <property type="molecule type" value="Genomic_DNA"/>
</dbReference>
<dbReference type="CDD" id="cd16964">
    <property type="entry name" value="YqgF"/>
    <property type="match status" value="1"/>
</dbReference>
<proteinExistence type="inferred from homology"/>
<evidence type="ECO:0000256" key="2">
    <source>
        <dbReference type="ARBA" id="ARBA00022517"/>
    </source>
</evidence>
<keyword evidence="4" id="KW-0378">Hydrolase</keyword>
<dbReference type="PANTHER" id="PTHR33317">
    <property type="entry name" value="POLYNUCLEOTIDYL TRANSFERASE, RIBONUCLEASE H-LIKE SUPERFAMILY PROTEIN"/>
    <property type="match status" value="1"/>
</dbReference>
<protein>
    <submittedName>
        <fullName evidence="6">Holliday junction resolvase YggF</fullName>
    </submittedName>
</protein>
<dbReference type="Pfam" id="PF03652">
    <property type="entry name" value="RuvX"/>
    <property type="match status" value="1"/>
</dbReference>
<dbReference type="InterPro" id="IPR006641">
    <property type="entry name" value="YqgF/RNaseH-like_dom"/>
</dbReference>
<dbReference type="GO" id="GO:0004518">
    <property type="term" value="F:nuclease activity"/>
    <property type="evidence" value="ECO:0007669"/>
    <property type="project" value="UniProtKB-KW"/>
</dbReference>
<evidence type="ECO:0000256" key="1">
    <source>
        <dbReference type="ARBA" id="ARBA00022490"/>
    </source>
</evidence>
<feature type="domain" description="YqgF/RNase H-like" evidence="5">
    <location>
        <begin position="5"/>
        <end position="108"/>
    </location>
</feature>
<dbReference type="SUPFAM" id="SSF53098">
    <property type="entry name" value="Ribonuclease H-like"/>
    <property type="match status" value="1"/>
</dbReference>
<reference evidence="6" key="1">
    <citation type="submission" date="2015-10" db="EMBL/GenBank/DDBJ databases">
        <authorList>
            <person name="Gilbert D.G."/>
        </authorList>
    </citation>
    <scope>NUCLEOTIDE SEQUENCE</scope>
</reference>
<evidence type="ECO:0000256" key="3">
    <source>
        <dbReference type="ARBA" id="ARBA00022722"/>
    </source>
</evidence>
<sequence>MPDESKLVALDLGERRIGLAVSGPGGMALPAGYIVRSKLVQDVQQVIASAQERQAQGIVVGIPYTLQGETGDSAKLARGFIRALRRALGDDGSLAIYEMDERFTSVEAEGLLRESGVQPSRDRASVDEASAVLILQRFLTSLGL</sequence>
<keyword evidence="1" id="KW-0963">Cytoplasm</keyword>
<dbReference type="AlphaFoldDB" id="A0A161JVD7"/>
<keyword evidence="2" id="KW-0690">Ribosome biogenesis</keyword>
<dbReference type="Gene3D" id="3.30.420.140">
    <property type="entry name" value="YqgF/RNase H-like domain"/>
    <property type="match status" value="1"/>
</dbReference>
<dbReference type="SMART" id="SM00732">
    <property type="entry name" value="YqgFc"/>
    <property type="match status" value="1"/>
</dbReference>
<name>A0A161JVD7_9ZZZZ</name>
<organism evidence="6">
    <name type="scientific">hydrothermal vent metagenome</name>
    <dbReference type="NCBI Taxonomy" id="652676"/>
    <lineage>
        <taxon>unclassified sequences</taxon>
        <taxon>metagenomes</taxon>
        <taxon>ecological metagenomes</taxon>
    </lineage>
</organism>